<evidence type="ECO:0000256" key="1">
    <source>
        <dbReference type="ARBA" id="ARBA00004123"/>
    </source>
</evidence>
<evidence type="ECO:0000259" key="7">
    <source>
        <dbReference type="Pfam" id="PF08621"/>
    </source>
</evidence>
<reference evidence="9" key="1">
    <citation type="submission" date="2013-07" db="EMBL/GenBank/DDBJ databases">
        <title>The Genome Sequence of Cryptococcus pinus CBS10737.</title>
        <authorList>
            <consortium name="The Broad Institute Genome Sequencing Platform"/>
            <person name="Cuomo C."/>
            <person name="Litvintseva A."/>
            <person name="Chen Y."/>
            <person name="Heitman J."/>
            <person name="Sun S."/>
            <person name="Springer D."/>
            <person name="Dromer F."/>
            <person name="Young S.K."/>
            <person name="Zeng Q."/>
            <person name="Gargeya S."/>
            <person name="Fitzgerald M."/>
            <person name="Abouelleil A."/>
            <person name="Alvarado L."/>
            <person name="Berlin A.M."/>
            <person name="Chapman S.B."/>
            <person name="Dewar J."/>
            <person name="Goldberg J."/>
            <person name="Griggs A."/>
            <person name="Gujja S."/>
            <person name="Hansen M."/>
            <person name="Howarth C."/>
            <person name="Imamovic A."/>
            <person name="Larimer J."/>
            <person name="McCowan C."/>
            <person name="Murphy C."/>
            <person name="Pearson M."/>
            <person name="Priest M."/>
            <person name="Roberts A."/>
            <person name="Saif S."/>
            <person name="Shea T."/>
            <person name="Sykes S."/>
            <person name="Wortman J."/>
            <person name="Nusbaum C."/>
            <person name="Birren B."/>
        </authorList>
    </citation>
    <scope>NUCLEOTIDE SEQUENCE [LARGE SCALE GENOMIC DNA]</scope>
    <source>
        <strain evidence="9">CBS 10737</strain>
    </source>
</reference>
<comment type="similarity">
    <text evidence="2">Belongs to the RPAP1 family.</text>
</comment>
<dbReference type="GeneID" id="30173983"/>
<reference evidence="10" key="2">
    <citation type="submission" date="2013-07" db="EMBL/GenBank/DDBJ databases">
        <authorList>
            <consortium name="The Broad Institute Genome Sequencing Platform"/>
            <person name="Cuomo C."/>
            <person name="Litvintseva A."/>
            <person name="Chen Y."/>
            <person name="Heitman J."/>
            <person name="Sun S."/>
            <person name="Springer D."/>
            <person name="Dromer F."/>
            <person name="Young S.K."/>
            <person name="Zeng Q."/>
            <person name="Gargeya S."/>
            <person name="Fitzgerald M."/>
            <person name="Abouelleil A."/>
            <person name="Alvarado L."/>
            <person name="Berlin A.M."/>
            <person name="Chapman S.B."/>
            <person name="Dewar J."/>
            <person name="Goldberg J."/>
            <person name="Griggs A."/>
            <person name="Gujja S."/>
            <person name="Hansen M."/>
            <person name="Howarth C."/>
            <person name="Imamovic A."/>
            <person name="Larimer J."/>
            <person name="McCowan C."/>
            <person name="Murphy C."/>
            <person name="Pearson M."/>
            <person name="Priest M."/>
            <person name="Roberts A."/>
            <person name="Saif S."/>
            <person name="Shea T."/>
            <person name="Sykes S."/>
            <person name="Wortman J."/>
            <person name="Nusbaum C."/>
            <person name="Birren B."/>
        </authorList>
    </citation>
    <scope>NUCLEOTIDE SEQUENCE</scope>
    <source>
        <strain evidence="10">CBS 10737</strain>
    </source>
</reference>
<feature type="domain" description="RPAP1/MINIYO-like TPR repeats" evidence="8">
    <location>
        <begin position="1058"/>
        <end position="1169"/>
    </location>
</feature>
<accession>A0A1B9HZW9</accession>
<dbReference type="Pfam" id="PF08621">
    <property type="entry name" value="RPAP1_N"/>
    <property type="match status" value="2"/>
</dbReference>
<name>A0A1B9HZW9_9TREE</name>
<reference evidence="9" key="3">
    <citation type="submission" date="2016-07" db="EMBL/GenBank/DDBJ databases">
        <title>Evolution of pathogenesis and genome organization in the Tremellales.</title>
        <authorList>
            <person name="Cuomo C."/>
            <person name="Litvintseva A."/>
            <person name="Heitman J."/>
            <person name="Chen Y."/>
            <person name="Sun S."/>
            <person name="Springer D."/>
            <person name="Dromer F."/>
            <person name="Young S."/>
            <person name="Zeng Q."/>
            <person name="Chapman S."/>
            <person name="Gujja S."/>
            <person name="Saif S."/>
            <person name="Birren B."/>
        </authorList>
    </citation>
    <scope>NUCLEOTIDE SEQUENCE</scope>
    <source>
        <strain evidence="9">CBS 10737</strain>
    </source>
</reference>
<dbReference type="STRING" id="1296096.A0A1B9HZW9"/>
<evidence type="ECO:0000259" key="8">
    <source>
        <dbReference type="Pfam" id="PF25766"/>
    </source>
</evidence>
<dbReference type="Pfam" id="PF25766">
    <property type="entry name" value="TPR_RPAP1"/>
    <property type="match status" value="1"/>
</dbReference>
<dbReference type="PANTHER" id="PTHR21483:SF18">
    <property type="entry name" value="RNA POLYMERASE II-ASSOCIATED PROTEIN 1"/>
    <property type="match status" value="1"/>
</dbReference>
<feature type="compositionally biased region" description="Basic and acidic residues" evidence="5">
    <location>
        <begin position="231"/>
        <end position="250"/>
    </location>
</feature>
<evidence type="ECO:0000256" key="4">
    <source>
        <dbReference type="ARBA" id="ARBA00023242"/>
    </source>
</evidence>
<sequence length="1241" mass="138126">MLKDIVERPSKPPVAPSAPVPSSSSSGFPLAVHRSQRPSAFAKARHSQAARAAGEQAAGQGKAVDVPPTLHTSQPHRAHSNSIDKLSEVEEVRRSVQDENARRVEGMTQIERDGEVEELKERFGSGIVELMRKRKEARESTPASGRLQQEHGQGGAADQVTQGGMSESGPSSRPFEIGDTQDIIDQVSVENRRKVDSMNQLEREQEVEELEERFGGNLMDALRKRAQAKASQDKGKEKEKEKQQVSDREISLQVGSQPPISRPVSNKRPPHRDDPSLSELKQFFPSVPSEPSKLAWLQPVSSSSADSSTSPRFDLSGNILSSSEQNELPQHLGLHHHGSSPDLAGYTMQEITHLCRSTVPSQKITMMNTLSRVISRYHQGAYSEVVITEIDKHEGIKRSIELGVEILAGLSRGISVIESGVDLLYEALNGSSWSWMNGEQDEPMEFTPDRNQDLGVSSIPFEDVLPRLKELLSIEDGFSNQTVNQLMLIIRRATFLSKDSCESLCPLIPAILKAHIISRPWPPSSTSSTNPQYPSVEAMRLLRDITTSSRACAEELLGQGVYESTLRFVVTATWVNDMTPEAQQYGQELALEVLGTYTSLGRYGSSSNVVTSSSEIWRLLGQWVNGKLSTTQNGLFNVERDFIKAYFSLLEIWITCAIDPHRTTPEHDLTWAQVGALKWEDEAVHVIRQSTNNMLLAQAVATLCAWAKGIKINGVKNGEAERALLLDALKDTRLGQMIDKIVNEVNTEQSVRTLLANSLRLHRLLLPTGQLLPDQIIDSIRARFAFSVQSGDRKTTHIQYELLLLSITSPPTADWLSSALHALQAFQAGDEPLALELLDVVLKSDLRSGLPEISKLSHTDGLQVIRPLLQYQILPNVDVVVSPCQPSHLYLKATSSLRQVAQVHNEEKPALPGLPLGPDWIWSPLNELLRSGTSEAIQQTPNDWQVSEVTLVQATLILAKAYYGSQLHELDRARIVFGLMKVHMLEHGQTSSNAVNEVEVFRDGLVSEIMHEFMGSLVKPEETDTSLTIEAESKEGGSSGALGLEKISTPFLGTGVPFYQFYQDFLELYESISFSDKLFTQLLIPVFSMEYPRDYRKLIWVDHCSSLKNIRLTLKDIPLISSEGIRSYFKPYEEDKEILTTYARALISGQITKEQNSFLYALAVNHLAALFWLGLEEDRDSTRVGILIMILLNGKDGVIKDLLDWNFIELSFADNEEETKKRKELVKTLTGDRGRKRVEGL</sequence>
<feature type="domain" description="RPAP1 N-terminal" evidence="7">
    <location>
        <begin position="186"/>
        <end position="229"/>
    </location>
</feature>
<feature type="compositionally biased region" description="Basic and acidic residues" evidence="5">
    <location>
        <begin position="1"/>
        <end position="10"/>
    </location>
</feature>
<feature type="compositionally biased region" description="Basic and acidic residues" evidence="5">
    <location>
        <begin position="190"/>
        <end position="204"/>
    </location>
</feature>
<evidence type="ECO:0000313" key="11">
    <source>
        <dbReference type="Proteomes" id="UP000094020"/>
    </source>
</evidence>
<protein>
    <submittedName>
        <fullName evidence="9">Uncharacterized protein</fullName>
    </submittedName>
</protein>
<evidence type="ECO:0000313" key="10">
    <source>
        <dbReference type="EMBL" id="WWC72877.1"/>
    </source>
</evidence>
<dbReference type="KEGG" id="kpin:30173983"/>
<evidence type="ECO:0000256" key="5">
    <source>
        <dbReference type="SAM" id="MobiDB-lite"/>
    </source>
</evidence>
<feature type="region of interest" description="Disordered" evidence="5">
    <location>
        <begin position="131"/>
        <end position="284"/>
    </location>
</feature>
<feature type="compositionally biased region" description="Polar residues" evidence="5">
    <location>
        <begin position="141"/>
        <end position="151"/>
    </location>
</feature>
<dbReference type="InterPro" id="IPR013929">
    <property type="entry name" value="RPAP1_C"/>
</dbReference>
<comment type="subcellular location">
    <subcellularLocation>
        <location evidence="1">Nucleus</location>
    </subcellularLocation>
</comment>
<evidence type="ECO:0000256" key="2">
    <source>
        <dbReference type="ARBA" id="ARBA00009953"/>
    </source>
</evidence>
<feature type="domain" description="RPAP1 N-terminal" evidence="7">
    <location>
        <begin position="95"/>
        <end position="139"/>
    </location>
</feature>
<keyword evidence="3" id="KW-0804">Transcription</keyword>
<dbReference type="Pfam" id="PF08620">
    <property type="entry name" value="RPAP1_C"/>
    <property type="match status" value="1"/>
</dbReference>
<gene>
    <name evidence="9" type="ORF">I206_05614</name>
    <name evidence="10" type="ORF">I206_106841</name>
</gene>
<dbReference type="PANTHER" id="PTHR21483">
    <property type="entry name" value="RNA POLYMERASE II-ASSOCIATED PROTEIN 1"/>
    <property type="match status" value="1"/>
</dbReference>
<evidence type="ECO:0000313" key="9">
    <source>
        <dbReference type="EMBL" id="OCF48833.1"/>
    </source>
</evidence>
<dbReference type="Proteomes" id="UP000094020">
    <property type="component" value="Chromosome 10"/>
</dbReference>
<feature type="compositionally biased region" description="Low complexity" evidence="5">
    <location>
        <begin position="49"/>
        <end position="63"/>
    </location>
</feature>
<organism evidence="9">
    <name type="scientific">Kwoniella pini CBS 10737</name>
    <dbReference type="NCBI Taxonomy" id="1296096"/>
    <lineage>
        <taxon>Eukaryota</taxon>
        <taxon>Fungi</taxon>
        <taxon>Dikarya</taxon>
        <taxon>Basidiomycota</taxon>
        <taxon>Agaricomycotina</taxon>
        <taxon>Tremellomycetes</taxon>
        <taxon>Tremellales</taxon>
        <taxon>Cryptococcaceae</taxon>
        <taxon>Kwoniella</taxon>
    </lineage>
</organism>
<keyword evidence="4" id="KW-0539">Nucleus</keyword>
<reference evidence="10" key="4">
    <citation type="submission" date="2024-02" db="EMBL/GenBank/DDBJ databases">
        <title>Comparative genomics of Cryptococcus and Kwoniella reveals pathogenesis evolution and contrasting modes of karyotype evolution via chromosome fusion or intercentromeric recombination.</title>
        <authorList>
            <person name="Coelho M.A."/>
            <person name="David-Palma M."/>
            <person name="Shea T."/>
            <person name="Bowers K."/>
            <person name="McGinley-Smith S."/>
            <person name="Mohammad A.W."/>
            <person name="Gnirke A."/>
            <person name="Yurkov A.M."/>
            <person name="Nowrousian M."/>
            <person name="Sun S."/>
            <person name="Cuomo C.A."/>
            <person name="Heitman J."/>
        </authorList>
    </citation>
    <scope>NUCLEOTIDE SEQUENCE</scope>
    <source>
        <strain evidence="10">CBS 10737</strain>
    </source>
</reference>
<feature type="region of interest" description="Disordered" evidence="5">
    <location>
        <begin position="1"/>
        <end position="109"/>
    </location>
</feature>
<feature type="compositionally biased region" description="Basic and acidic residues" evidence="5">
    <location>
        <begin position="85"/>
        <end position="109"/>
    </location>
</feature>
<dbReference type="EMBL" id="CP144528">
    <property type="protein sequence ID" value="WWC72877.1"/>
    <property type="molecule type" value="Genomic_DNA"/>
</dbReference>
<dbReference type="GO" id="GO:0006366">
    <property type="term" value="P:transcription by RNA polymerase II"/>
    <property type="evidence" value="ECO:0007669"/>
    <property type="project" value="InterPro"/>
</dbReference>
<proteinExistence type="inferred from homology"/>
<dbReference type="InterPro" id="IPR039913">
    <property type="entry name" value="RPAP1/Rba50"/>
</dbReference>
<dbReference type="EMBL" id="KI894013">
    <property type="protein sequence ID" value="OCF48833.1"/>
    <property type="molecule type" value="Genomic_DNA"/>
</dbReference>
<dbReference type="RefSeq" id="XP_019010052.1">
    <property type="nucleotide sequence ID" value="XM_019157334.1"/>
</dbReference>
<dbReference type="AlphaFoldDB" id="A0A1B9HZW9"/>
<dbReference type="InterPro" id="IPR013930">
    <property type="entry name" value="RPAP1_N"/>
</dbReference>
<evidence type="ECO:0000259" key="6">
    <source>
        <dbReference type="Pfam" id="PF08620"/>
    </source>
</evidence>
<keyword evidence="11" id="KW-1185">Reference proteome</keyword>
<dbReference type="InterPro" id="IPR057989">
    <property type="entry name" value="TPR_RPAP1/MINIYO-like"/>
</dbReference>
<evidence type="ECO:0000256" key="3">
    <source>
        <dbReference type="ARBA" id="ARBA00023163"/>
    </source>
</evidence>
<feature type="compositionally biased region" description="Polar residues" evidence="5">
    <location>
        <begin position="159"/>
        <end position="171"/>
    </location>
</feature>
<dbReference type="OrthoDB" id="348201at2759"/>
<feature type="domain" description="RPAP1 C-terminal" evidence="6">
    <location>
        <begin position="312"/>
        <end position="377"/>
    </location>
</feature>